<accession>A0ABX8ZCG8</accession>
<gene>
    <name evidence="6" type="ORF">K3166_10745</name>
</gene>
<dbReference type="InterPro" id="IPR036162">
    <property type="entry name" value="Resolvase-like_N_sf"/>
</dbReference>
<feature type="coiled-coil region" evidence="3">
    <location>
        <begin position="409"/>
        <end position="462"/>
    </location>
</feature>
<dbReference type="Gene3D" id="3.40.50.1390">
    <property type="entry name" value="Resolvase, N-terminal catalytic domain"/>
    <property type="match status" value="1"/>
</dbReference>
<dbReference type="InterPro" id="IPR050639">
    <property type="entry name" value="SSR_resolvase"/>
</dbReference>
<dbReference type="Pfam" id="PF00239">
    <property type="entry name" value="Resolvase"/>
    <property type="match status" value="1"/>
</dbReference>
<dbReference type="Pfam" id="PF07508">
    <property type="entry name" value="Recombinase"/>
    <property type="match status" value="1"/>
</dbReference>
<keyword evidence="1" id="KW-0238">DNA-binding</keyword>
<sequence length="535" mass="58990">MSFYEPINTVTPRVYSYTRFSTPEQAAGDSYRRQAEGAKRWLQAKNHERERQSLPLLTIDDRLKLSDLGVSAYRGANTEQDAGLGGFLTACREGLVVPGSYLLVESLDRVSRMTPRKVQRLLDDIVDAGVTIATLSDGQEYDSYRLDSDPTALLIALMVSWRAHEESKIKGQRLSAVWKEKRRDVRDGTSAKLTAKGPAWLCWTPDGWKEREGHSDSVRRIFSLTLAGQGENKIASTLNREGVSVMGRGKMWHRSTVSKILRNPAVIGHLIPGHMDYSSGRRVRVLEDPIPGVFPEVISRTDWQAVRALKDGRTRAVRGRGAAAPIANVFAGLARCPECGAAMTRVMKGSGVRAGKPKLVCTAAKVGKADHLYRSVPLGLLEAALVSSWQALVANVPAGDAGGHFDADYENLRAAIDATEQQYDEAEQRLVRNPSATTASQLRALGATLNSYRSDLSNIEQERAFMDHGIVSTLVETLFGCFEADGETLAEIDTAKTNATLRTLFEAVCVDYRTGLLRFQWKQGGESSIRYEWVE</sequence>
<evidence type="ECO:0000259" key="4">
    <source>
        <dbReference type="PROSITE" id="PS51736"/>
    </source>
</evidence>
<dbReference type="InterPro" id="IPR011109">
    <property type="entry name" value="DNA_bind_recombinase_dom"/>
</dbReference>
<keyword evidence="3" id="KW-0175">Coiled coil</keyword>
<evidence type="ECO:0000256" key="3">
    <source>
        <dbReference type="SAM" id="Coils"/>
    </source>
</evidence>
<dbReference type="PANTHER" id="PTHR30461">
    <property type="entry name" value="DNA-INVERTASE FROM LAMBDOID PROPHAGE"/>
    <property type="match status" value="1"/>
</dbReference>
<feature type="domain" description="Recombinase" evidence="5">
    <location>
        <begin position="198"/>
        <end position="316"/>
    </location>
</feature>
<reference evidence="6 7" key="1">
    <citation type="submission" date="2021-08" db="EMBL/GenBank/DDBJ databases">
        <title>Comparative Genomics Analysis of the Genus Qipengyuania Reveals Extensive Genetic Diversity and Metabolic Versatility, Including the Description of Fifteen Novel Species.</title>
        <authorList>
            <person name="Liu Y."/>
        </authorList>
    </citation>
    <scope>NUCLEOTIDE SEQUENCE [LARGE SCALE GENOMIC DNA]</scope>
    <source>
        <strain evidence="6 7">1XM2-8</strain>
    </source>
</reference>
<keyword evidence="2" id="KW-0233">DNA recombination</keyword>
<dbReference type="SMART" id="SM00857">
    <property type="entry name" value="Resolvase"/>
    <property type="match status" value="1"/>
</dbReference>
<proteinExistence type="predicted"/>
<dbReference type="Gene3D" id="3.90.1750.20">
    <property type="entry name" value="Putative Large Serine Recombinase, Chain B, Domain 2"/>
    <property type="match status" value="1"/>
</dbReference>
<dbReference type="PANTHER" id="PTHR30461:SF2">
    <property type="entry name" value="SERINE RECOMBINASE PINE-RELATED"/>
    <property type="match status" value="1"/>
</dbReference>
<evidence type="ECO:0000256" key="1">
    <source>
        <dbReference type="ARBA" id="ARBA00023125"/>
    </source>
</evidence>
<dbReference type="InterPro" id="IPR038109">
    <property type="entry name" value="DNA_bind_recomb_sf"/>
</dbReference>
<feature type="domain" description="Resolvase/invertase-type recombinase catalytic" evidence="4">
    <location>
        <begin position="13"/>
        <end position="185"/>
    </location>
</feature>
<dbReference type="InterPro" id="IPR006119">
    <property type="entry name" value="Resolv_N"/>
</dbReference>
<evidence type="ECO:0000256" key="2">
    <source>
        <dbReference type="ARBA" id="ARBA00023172"/>
    </source>
</evidence>
<dbReference type="Pfam" id="PF13408">
    <property type="entry name" value="Zn_ribbon_recom"/>
    <property type="match status" value="1"/>
</dbReference>
<protein>
    <submittedName>
        <fullName evidence="6">Recombinase family protein</fullName>
    </submittedName>
</protein>
<dbReference type="Proteomes" id="UP000824280">
    <property type="component" value="Chromosome"/>
</dbReference>
<dbReference type="CDD" id="cd00338">
    <property type="entry name" value="Ser_Recombinase"/>
    <property type="match status" value="1"/>
</dbReference>
<name>A0ABX8ZCG8_9SPHN</name>
<dbReference type="PROSITE" id="PS51736">
    <property type="entry name" value="RECOMBINASES_3"/>
    <property type="match status" value="1"/>
</dbReference>
<evidence type="ECO:0000313" key="6">
    <source>
        <dbReference type="EMBL" id="QZD86682.1"/>
    </source>
</evidence>
<dbReference type="RefSeq" id="WP_221422225.1">
    <property type="nucleotide sequence ID" value="NZ_CP081297.1"/>
</dbReference>
<dbReference type="EMBL" id="CP081297">
    <property type="protein sequence ID" value="QZD86682.1"/>
    <property type="molecule type" value="Genomic_DNA"/>
</dbReference>
<evidence type="ECO:0000313" key="7">
    <source>
        <dbReference type="Proteomes" id="UP000824280"/>
    </source>
</evidence>
<organism evidence="6 7">
    <name type="scientific">Qipengyuania psychrotolerans</name>
    <dbReference type="NCBI Taxonomy" id="2867238"/>
    <lineage>
        <taxon>Bacteria</taxon>
        <taxon>Pseudomonadati</taxon>
        <taxon>Pseudomonadota</taxon>
        <taxon>Alphaproteobacteria</taxon>
        <taxon>Sphingomonadales</taxon>
        <taxon>Erythrobacteraceae</taxon>
        <taxon>Qipengyuania</taxon>
    </lineage>
</organism>
<keyword evidence="7" id="KW-1185">Reference proteome</keyword>
<dbReference type="InterPro" id="IPR025827">
    <property type="entry name" value="Zn_ribbon_recom_dom"/>
</dbReference>
<evidence type="ECO:0000259" key="5">
    <source>
        <dbReference type="PROSITE" id="PS51737"/>
    </source>
</evidence>
<dbReference type="PROSITE" id="PS51737">
    <property type="entry name" value="RECOMBINASE_DNA_BIND"/>
    <property type="match status" value="1"/>
</dbReference>
<dbReference type="SUPFAM" id="SSF53041">
    <property type="entry name" value="Resolvase-like"/>
    <property type="match status" value="1"/>
</dbReference>